<accession>A0A453BQW6</accession>
<sequence length="30" mass="3293">MGVYYCALVICLLTLIYGRALLCVCYGFAS</sequence>
<dbReference type="Proteomes" id="UP000015105">
    <property type="component" value="Chromosome 2D"/>
</dbReference>
<organism evidence="1 2">
    <name type="scientific">Aegilops tauschii subsp. strangulata</name>
    <name type="common">Goatgrass</name>
    <dbReference type="NCBI Taxonomy" id="200361"/>
    <lineage>
        <taxon>Eukaryota</taxon>
        <taxon>Viridiplantae</taxon>
        <taxon>Streptophyta</taxon>
        <taxon>Embryophyta</taxon>
        <taxon>Tracheophyta</taxon>
        <taxon>Spermatophyta</taxon>
        <taxon>Magnoliopsida</taxon>
        <taxon>Liliopsida</taxon>
        <taxon>Poales</taxon>
        <taxon>Poaceae</taxon>
        <taxon>BOP clade</taxon>
        <taxon>Pooideae</taxon>
        <taxon>Triticodae</taxon>
        <taxon>Triticeae</taxon>
        <taxon>Triticinae</taxon>
        <taxon>Aegilops</taxon>
    </lineage>
</organism>
<keyword evidence="2" id="KW-1185">Reference proteome</keyword>
<reference evidence="1" key="4">
    <citation type="submission" date="2019-03" db="UniProtKB">
        <authorList>
            <consortium name="EnsemblPlants"/>
        </authorList>
    </citation>
    <scope>IDENTIFICATION</scope>
</reference>
<evidence type="ECO:0000313" key="2">
    <source>
        <dbReference type="Proteomes" id="UP000015105"/>
    </source>
</evidence>
<proteinExistence type="predicted"/>
<dbReference type="EnsemblPlants" id="AET2Gv20601400.3">
    <property type="protein sequence ID" value="AET2Gv20601400.3"/>
    <property type="gene ID" value="AET2Gv20601400"/>
</dbReference>
<dbReference type="AlphaFoldDB" id="A0A453BQW6"/>
<reference evidence="2" key="1">
    <citation type="journal article" date="2014" name="Science">
        <title>Ancient hybridizations among the ancestral genomes of bread wheat.</title>
        <authorList>
            <consortium name="International Wheat Genome Sequencing Consortium,"/>
            <person name="Marcussen T."/>
            <person name="Sandve S.R."/>
            <person name="Heier L."/>
            <person name="Spannagl M."/>
            <person name="Pfeifer M."/>
            <person name="Jakobsen K.S."/>
            <person name="Wulff B.B."/>
            <person name="Steuernagel B."/>
            <person name="Mayer K.F."/>
            <person name="Olsen O.A."/>
        </authorList>
    </citation>
    <scope>NUCLEOTIDE SEQUENCE [LARGE SCALE GENOMIC DNA]</scope>
    <source>
        <strain evidence="2">cv. AL8/78</strain>
    </source>
</reference>
<protein>
    <submittedName>
        <fullName evidence="1">Uncharacterized protein</fullName>
    </submittedName>
</protein>
<reference evidence="1" key="3">
    <citation type="journal article" date="2017" name="Nature">
        <title>Genome sequence of the progenitor of the wheat D genome Aegilops tauschii.</title>
        <authorList>
            <person name="Luo M.C."/>
            <person name="Gu Y.Q."/>
            <person name="Puiu D."/>
            <person name="Wang H."/>
            <person name="Twardziok S.O."/>
            <person name="Deal K.R."/>
            <person name="Huo N."/>
            <person name="Zhu T."/>
            <person name="Wang L."/>
            <person name="Wang Y."/>
            <person name="McGuire P.E."/>
            <person name="Liu S."/>
            <person name="Long H."/>
            <person name="Ramasamy R.K."/>
            <person name="Rodriguez J.C."/>
            <person name="Van S.L."/>
            <person name="Yuan L."/>
            <person name="Wang Z."/>
            <person name="Xia Z."/>
            <person name="Xiao L."/>
            <person name="Anderson O.D."/>
            <person name="Ouyang S."/>
            <person name="Liang Y."/>
            <person name="Zimin A.V."/>
            <person name="Pertea G."/>
            <person name="Qi P."/>
            <person name="Bennetzen J.L."/>
            <person name="Dai X."/>
            <person name="Dawson M.W."/>
            <person name="Muller H.G."/>
            <person name="Kugler K."/>
            <person name="Rivarola-Duarte L."/>
            <person name="Spannagl M."/>
            <person name="Mayer K.F.X."/>
            <person name="Lu F.H."/>
            <person name="Bevan M.W."/>
            <person name="Leroy P."/>
            <person name="Li P."/>
            <person name="You F.M."/>
            <person name="Sun Q."/>
            <person name="Liu Z."/>
            <person name="Lyons E."/>
            <person name="Wicker T."/>
            <person name="Salzberg S.L."/>
            <person name="Devos K.M."/>
            <person name="Dvorak J."/>
        </authorList>
    </citation>
    <scope>NUCLEOTIDE SEQUENCE [LARGE SCALE GENOMIC DNA]</scope>
    <source>
        <strain evidence="1">cv. AL8/78</strain>
    </source>
</reference>
<evidence type="ECO:0000313" key="1">
    <source>
        <dbReference type="EnsemblPlants" id="AET2Gv20601400.3"/>
    </source>
</evidence>
<reference evidence="2" key="2">
    <citation type="journal article" date="2017" name="Nat. Plants">
        <title>The Aegilops tauschii genome reveals multiple impacts of transposons.</title>
        <authorList>
            <person name="Zhao G."/>
            <person name="Zou C."/>
            <person name="Li K."/>
            <person name="Wang K."/>
            <person name="Li T."/>
            <person name="Gao L."/>
            <person name="Zhang X."/>
            <person name="Wang H."/>
            <person name="Yang Z."/>
            <person name="Liu X."/>
            <person name="Jiang W."/>
            <person name="Mao L."/>
            <person name="Kong X."/>
            <person name="Jiao Y."/>
            <person name="Jia J."/>
        </authorList>
    </citation>
    <scope>NUCLEOTIDE SEQUENCE [LARGE SCALE GENOMIC DNA]</scope>
    <source>
        <strain evidence="2">cv. AL8/78</strain>
    </source>
</reference>
<name>A0A453BQW6_AEGTS</name>
<dbReference type="Gramene" id="AET2Gv20601400.3">
    <property type="protein sequence ID" value="AET2Gv20601400.3"/>
    <property type="gene ID" value="AET2Gv20601400"/>
</dbReference>
<reference evidence="1" key="5">
    <citation type="journal article" date="2021" name="G3 (Bethesda)">
        <title>Aegilops tauschii genome assembly Aet v5.0 features greater sequence contiguity and improved annotation.</title>
        <authorList>
            <person name="Wang L."/>
            <person name="Zhu T."/>
            <person name="Rodriguez J.C."/>
            <person name="Deal K.R."/>
            <person name="Dubcovsky J."/>
            <person name="McGuire P.E."/>
            <person name="Lux T."/>
            <person name="Spannagl M."/>
            <person name="Mayer K.F.X."/>
            <person name="Baldrich P."/>
            <person name="Meyers B.C."/>
            <person name="Huo N."/>
            <person name="Gu Y.Q."/>
            <person name="Zhou H."/>
            <person name="Devos K.M."/>
            <person name="Bennetzen J.L."/>
            <person name="Unver T."/>
            <person name="Budak H."/>
            <person name="Gulick P.J."/>
            <person name="Galiba G."/>
            <person name="Kalapos B."/>
            <person name="Nelson D.R."/>
            <person name="Li P."/>
            <person name="You F.M."/>
            <person name="Luo M.C."/>
            <person name="Dvorak J."/>
        </authorList>
    </citation>
    <scope>NUCLEOTIDE SEQUENCE [LARGE SCALE GENOMIC DNA]</scope>
    <source>
        <strain evidence="1">cv. AL8/78</strain>
    </source>
</reference>